<gene>
    <name evidence="3" type="ORF">POL67_07360</name>
</gene>
<evidence type="ECO:0000313" key="4">
    <source>
        <dbReference type="Proteomes" id="UP001221411"/>
    </source>
</evidence>
<dbReference type="RefSeq" id="WP_271916375.1">
    <property type="nucleotide sequence ID" value="NZ_JAQNDO010000001.1"/>
</dbReference>
<organism evidence="3 4">
    <name type="scientific">Polyangium mundeleinium</name>
    <dbReference type="NCBI Taxonomy" id="2995306"/>
    <lineage>
        <taxon>Bacteria</taxon>
        <taxon>Pseudomonadati</taxon>
        <taxon>Myxococcota</taxon>
        <taxon>Polyangia</taxon>
        <taxon>Polyangiales</taxon>
        <taxon>Polyangiaceae</taxon>
        <taxon>Polyangium</taxon>
    </lineage>
</organism>
<keyword evidence="4" id="KW-1185">Reference proteome</keyword>
<comment type="caution">
    <text evidence="3">The sequence shown here is derived from an EMBL/GenBank/DDBJ whole genome shotgun (WGS) entry which is preliminary data.</text>
</comment>
<evidence type="ECO:0000256" key="2">
    <source>
        <dbReference type="SAM" id="SignalP"/>
    </source>
</evidence>
<evidence type="ECO:0000313" key="3">
    <source>
        <dbReference type="EMBL" id="MDC0741159.1"/>
    </source>
</evidence>
<feature type="region of interest" description="Disordered" evidence="1">
    <location>
        <begin position="32"/>
        <end position="68"/>
    </location>
</feature>
<dbReference type="Proteomes" id="UP001221411">
    <property type="component" value="Unassembled WGS sequence"/>
</dbReference>
<name>A0ABT5EI31_9BACT</name>
<feature type="chain" id="PRO_5045879471" evidence="2">
    <location>
        <begin position="23"/>
        <end position="357"/>
    </location>
</feature>
<reference evidence="3 4" key="1">
    <citation type="submission" date="2022-11" db="EMBL/GenBank/DDBJ databases">
        <title>Minimal conservation of predation-associated metabolite biosynthetic gene clusters underscores biosynthetic potential of Myxococcota including descriptions for ten novel species: Archangium lansinium sp. nov., Myxococcus landrumus sp. nov., Nannocystis bai.</title>
        <authorList>
            <person name="Ahearne A."/>
            <person name="Stevens C."/>
            <person name="Dowd S."/>
        </authorList>
    </citation>
    <scope>NUCLEOTIDE SEQUENCE [LARGE SCALE GENOMIC DNA]</scope>
    <source>
        <strain evidence="3 4">RJM3</strain>
    </source>
</reference>
<sequence>MIRFAKLRIVASLLLAACSAPAVPSDQAPAAASASAAPPAPASASASAPAPAPASAPASASAPAPAPPSLSADDAVTLLFPGDASAAAACTEIDPRARIRCLIGKRYEGHTSARATVLSLYEKTGSVVGVEEPYVMAGGFRGSIRIVPELPVGRYEKHLTWVAEASADFDAFFDGVAARAKAGVHYRHRALSWKFFRSVGRTTPSAYASGWSIGYNVSGSLHGSAEAVRETLFHEIFHLNDAARLSGPEQWSRKKLGSIHDAILQKCSTKPSCLAPYAPMPTMVRGGTYYAFQPNNGDAVNEYGADLAARYYRETRAVLRGEKPIKPAFKCGPEENGRAWRILVDEFFGGVDLVAEC</sequence>
<feature type="signal peptide" evidence="2">
    <location>
        <begin position="1"/>
        <end position="22"/>
    </location>
</feature>
<dbReference type="EMBL" id="JAQNDO010000001">
    <property type="protein sequence ID" value="MDC0741159.1"/>
    <property type="molecule type" value="Genomic_DNA"/>
</dbReference>
<protein>
    <submittedName>
        <fullName evidence="3">Uncharacterized protein</fullName>
    </submittedName>
</protein>
<proteinExistence type="predicted"/>
<evidence type="ECO:0000256" key="1">
    <source>
        <dbReference type="SAM" id="MobiDB-lite"/>
    </source>
</evidence>
<keyword evidence="2" id="KW-0732">Signal</keyword>
<accession>A0ABT5EI31</accession>